<dbReference type="AlphaFoldDB" id="A0A2J7ZL75"/>
<dbReference type="PROSITE" id="PS50011">
    <property type="entry name" value="PROTEIN_KINASE_DOM"/>
    <property type="match status" value="1"/>
</dbReference>
<evidence type="ECO:0000256" key="1">
    <source>
        <dbReference type="SAM" id="MobiDB-lite"/>
    </source>
</evidence>
<accession>A0A2J7ZL75</accession>
<proteinExistence type="predicted"/>
<dbReference type="InterPro" id="IPR000719">
    <property type="entry name" value="Prot_kinase_dom"/>
</dbReference>
<name>A0A2J7ZL75_9CHLO</name>
<reference evidence="3 4" key="1">
    <citation type="journal article" date="2017" name="Mol. Biol. Evol.">
        <title>The 4-celled Tetrabaena socialis nuclear genome reveals the essential components for genetic control of cell number at the origin of multicellularity in the volvocine lineage.</title>
        <authorList>
            <person name="Featherston J."/>
            <person name="Arakaki Y."/>
            <person name="Hanschen E.R."/>
            <person name="Ferris P.J."/>
            <person name="Michod R.E."/>
            <person name="Olson B.J.S.C."/>
            <person name="Nozaki H."/>
            <person name="Durand P.M."/>
        </authorList>
    </citation>
    <scope>NUCLEOTIDE SEQUENCE [LARGE SCALE GENOMIC DNA]</scope>
    <source>
        <strain evidence="3 4">NIES-571</strain>
    </source>
</reference>
<dbReference type="OrthoDB" id="1096113at2759"/>
<keyword evidence="4" id="KW-1185">Reference proteome</keyword>
<keyword evidence="3" id="KW-0418">Kinase</keyword>
<evidence type="ECO:0000313" key="4">
    <source>
        <dbReference type="Proteomes" id="UP000236333"/>
    </source>
</evidence>
<comment type="caution">
    <text evidence="3">The sequence shown here is derived from an EMBL/GenBank/DDBJ whole genome shotgun (WGS) entry which is preliminary data.</text>
</comment>
<dbReference type="Proteomes" id="UP000236333">
    <property type="component" value="Unassembled WGS sequence"/>
</dbReference>
<feature type="compositionally biased region" description="Acidic residues" evidence="1">
    <location>
        <begin position="363"/>
        <end position="376"/>
    </location>
</feature>
<evidence type="ECO:0000259" key="2">
    <source>
        <dbReference type="PROSITE" id="PS50011"/>
    </source>
</evidence>
<dbReference type="Gene3D" id="1.10.510.10">
    <property type="entry name" value="Transferase(Phosphotransferase) domain 1"/>
    <property type="match status" value="1"/>
</dbReference>
<feature type="domain" description="Protein kinase" evidence="2">
    <location>
        <begin position="65"/>
        <end position="348"/>
    </location>
</feature>
<evidence type="ECO:0000313" key="3">
    <source>
        <dbReference type="EMBL" id="PNH01013.1"/>
    </source>
</evidence>
<dbReference type="SMART" id="SM00220">
    <property type="entry name" value="S_TKc"/>
    <property type="match status" value="1"/>
</dbReference>
<dbReference type="PANTHER" id="PTHR24361">
    <property type="entry name" value="MITOGEN-ACTIVATED KINASE KINASE KINASE"/>
    <property type="match status" value="1"/>
</dbReference>
<dbReference type="InterPro" id="IPR053235">
    <property type="entry name" value="Ser_Thr_kinase"/>
</dbReference>
<dbReference type="PANTHER" id="PTHR24361:SF842">
    <property type="entry name" value="KINASE, PUTATIVE-RELATED"/>
    <property type="match status" value="1"/>
</dbReference>
<dbReference type="SUPFAM" id="SSF56112">
    <property type="entry name" value="Protein kinase-like (PK-like)"/>
    <property type="match status" value="1"/>
</dbReference>
<keyword evidence="3" id="KW-0808">Transferase</keyword>
<organism evidence="3 4">
    <name type="scientific">Tetrabaena socialis</name>
    <dbReference type="NCBI Taxonomy" id="47790"/>
    <lineage>
        <taxon>Eukaryota</taxon>
        <taxon>Viridiplantae</taxon>
        <taxon>Chlorophyta</taxon>
        <taxon>core chlorophytes</taxon>
        <taxon>Chlorophyceae</taxon>
        <taxon>CS clade</taxon>
        <taxon>Chlamydomonadales</taxon>
        <taxon>Tetrabaenaceae</taxon>
        <taxon>Tetrabaena</taxon>
    </lineage>
</organism>
<feature type="region of interest" description="Disordered" evidence="1">
    <location>
        <begin position="349"/>
        <end position="376"/>
    </location>
</feature>
<protein>
    <submittedName>
        <fullName evidence="3">Serine/threonine-protein kinase Nek3</fullName>
    </submittedName>
</protein>
<dbReference type="InterPro" id="IPR011009">
    <property type="entry name" value="Kinase-like_dom_sf"/>
</dbReference>
<dbReference type="GO" id="GO:0004674">
    <property type="term" value="F:protein serine/threonine kinase activity"/>
    <property type="evidence" value="ECO:0007669"/>
    <property type="project" value="TreeGrafter"/>
</dbReference>
<dbReference type="CDD" id="cd00180">
    <property type="entry name" value="PKc"/>
    <property type="match status" value="1"/>
</dbReference>
<dbReference type="PROSITE" id="PS00108">
    <property type="entry name" value="PROTEIN_KINASE_ST"/>
    <property type="match status" value="1"/>
</dbReference>
<dbReference type="GO" id="GO:0005524">
    <property type="term" value="F:ATP binding"/>
    <property type="evidence" value="ECO:0007669"/>
    <property type="project" value="InterPro"/>
</dbReference>
<sequence>MPGGKLTSPGSEPARVEKLFQYVPCLKPAYLDELLEWQSDALALRFAPKQHRVVEKNETVPFKGVRQPGGIRSGAVGRVIKVREAGTELFFARKSGDIKALAPELDILRGLPPSDHNVSLRASYVKDGSLHLVVRPWAKTDLSQFISNPEVLPGWATGENVQKSALIVGWLNCLAVGLAKLHAQHIKHKDIKPANILLADTSEDDYTLNARPVFCDFGLSKLFSEQSKTVGGGCTPYYQAPEQLEGRHAGRAADVFSLGCVFLELAFMLANKKRKKLTKRVPTGFASSPEGVGDCIAQLPTSTFWTGLKEVVGHMLKADPSQRPTAHNVSRQLADISAMASIAVHCYADAPPAPTSPQNSQDYDSDSSEDGEPLLC</sequence>
<dbReference type="InterPro" id="IPR008271">
    <property type="entry name" value="Ser/Thr_kinase_AS"/>
</dbReference>
<dbReference type="GO" id="GO:0005737">
    <property type="term" value="C:cytoplasm"/>
    <property type="evidence" value="ECO:0007669"/>
    <property type="project" value="TreeGrafter"/>
</dbReference>
<gene>
    <name evidence="3" type="ORF">TSOC_013131</name>
</gene>
<dbReference type="Pfam" id="PF00069">
    <property type="entry name" value="Pkinase"/>
    <property type="match status" value="1"/>
</dbReference>
<dbReference type="EMBL" id="PGGS01001052">
    <property type="protein sequence ID" value="PNH01013.1"/>
    <property type="molecule type" value="Genomic_DNA"/>
</dbReference>